<feature type="compositionally biased region" description="Basic and acidic residues" evidence="1">
    <location>
        <begin position="168"/>
        <end position="180"/>
    </location>
</feature>
<feature type="region of interest" description="Disordered" evidence="1">
    <location>
        <begin position="168"/>
        <end position="189"/>
    </location>
</feature>
<gene>
    <name evidence="2" type="ORF">FL622_02685</name>
</gene>
<comment type="caution">
    <text evidence="2">The sequence shown here is derived from an EMBL/GenBank/DDBJ whole genome shotgun (WGS) entry which is preliminary data.</text>
</comment>
<organism evidence="2 3">
    <name type="scientific">Trichloromonas acetexigens</name>
    <dbReference type="NCBI Taxonomy" id="38815"/>
    <lineage>
        <taxon>Bacteria</taxon>
        <taxon>Pseudomonadati</taxon>
        <taxon>Thermodesulfobacteriota</taxon>
        <taxon>Desulfuromonadia</taxon>
        <taxon>Desulfuromonadales</taxon>
        <taxon>Trichloromonadaceae</taxon>
        <taxon>Trichloromonas</taxon>
    </lineage>
</organism>
<evidence type="ECO:0000313" key="3">
    <source>
        <dbReference type="Proteomes" id="UP000317155"/>
    </source>
</evidence>
<evidence type="ECO:0000313" key="2">
    <source>
        <dbReference type="EMBL" id="TRO84104.1"/>
    </source>
</evidence>
<dbReference type="InterPro" id="IPR036390">
    <property type="entry name" value="WH_DNA-bd_sf"/>
</dbReference>
<proteinExistence type="predicted"/>
<dbReference type="SUPFAM" id="SSF46785">
    <property type="entry name" value="Winged helix' DNA-binding domain"/>
    <property type="match status" value="1"/>
</dbReference>
<dbReference type="OrthoDB" id="6638649at2"/>
<dbReference type="AlphaFoldDB" id="A0A550JLM2"/>
<dbReference type="Proteomes" id="UP000317155">
    <property type="component" value="Unassembled WGS sequence"/>
</dbReference>
<feature type="region of interest" description="Disordered" evidence="1">
    <location>
        <begin position="1"/>
        <end position="25"/>
    </location>
</feature>
<protein>
    <submittedName>
        <fullName evidence="2">Uncharacterized protein</fullName>
    </submittedName>
</protein>
<evidence type="ECO:0000256" key="1">
    <source>
        <dbReference type="SAM" id="MobiDB-lite"/>
    </source>
</evidence>
<sequence length="189" mass="21102">MKRKAANGGLVSSTDDGELGKKNRGKDVFHEIKQTTIDTETGKTRTKTVQARLVVKEEKRTGEAWVVMWQGVSPMSVAQLAMDGNLKGADYRVFLLLLAYLDQENSVAVNQSEIGRMLKMPRQHVGRSLEKLLQLEILAKGPRVGVVCTYRFNPATAWKGTLQQGATEKRREVKRQEAKKKGVHLSVVK</sequence>
<keyword evidence="3" id="KW-1185">Reference proteome</keyword>
<reference evidence="2 3" key="1">
    <citation type="submission" date="2019-07" db="EMBL/GenBank/DDBJ databases">
        <title>Insights of Desulfuromonas acetexigens electromicrobiology.</title>
        <authorList>
            <person name="Katuri K."/>
            <person name="Sapireddy V."/>
            <person name="Shaw D.R."/>
            <person name="Saikaly P."/>
        </authorList>
    </citation>
    <scope>NUCLEOTIDE SEQUENCE [LARGE SCALE GENOMIC DNA]</scope>
    <source>
        <strain evidence="2 3">2873</strain>
    </source>
</reference>
<dbReference type="RefSeq" id="WP_092053318.1">
    <property type="nucleotide sequence ID" value="NZ_FOJJ01000001.1"/>
</dbReference>
<dbReference type="EMBL" id="VJVV01000001">
    <property type="protein sequence ID" value="TRO84104.1"/>
    <property type="molecule type" value="Genomic_DNA"/>
</dbReference>
<accession>A0A550JLM2</accession>
<name>A0A550JLM2_9BACT</name>